<dbReference type="GeneID" id="93459141"/>
<evidence type="ECO:0000259" key="6">
    <source>
        <dbReference type="Pfam" id="PF07992"/>
    </source>
</evidence>
<dbReference type="PaxDb" id="246196-MSMEI_4325"/>
<dbReference type="RefSeq" id="WP_011729830.1">
    <property type="nucleotide sequence ID" value="NC_008596.1"/>
</dbReference>
<keyword evidence="3" id="KW-0274">FAD</keyword>
<accession>A0R0M0</accession>
<dbReference type="PATRIC" id="fig|246196.19.peg.4346"/>
<dbReference type="InterPro" id="IPR036188">
    <property type="entry name" value="FAD/NAD-bd_sf"/>
</dbReference>
<dbReference type="GO" id="GO:0003954">
    <property type="term" value="F:NADH dehydrogenase activity"/>
    <property type="evidence" value="ECO:0007669"/>
    <property type="project" value="InterPro"/>
</dbReference>
<keyword evidence="5" id="KW-0520">NAD</keyword>
<dbReference type="InterPro" id="IPR045024">
    <property type="entry name" value="NDH-2"/>
</dbReference>
<dbReference type="PRINTS" id="PR00368">
    <property type="entry name" value="FADPNR"/>
</dbReference>
<dbReference type="Pfam" id="PF07992">
    <property type="entry name" value="Pyr_redox_2"/>
    <property type="match status" value="1"/>
</dbReference>
<sequence>MRPARIVIVGSGFAGFECARRLSKQLKRHRSEAVVTLISPVDYLLYTPLLPEVAGGATDPRFATVPLNDRLPEVQFIRAYVDSVDLSARSLRCRDQENMSHELSWDRLVLTPGSISRLFDIPGLAEHGRGLKSTAQALFLRDHIIEQFELARIDEDRERANARKTVVVVGSSYSGTELIAQLCAMASVAVHDFGFEPGDVRLILVERSGRLMPEIGPALAVRAEHVLKRRGVRFLTGVTLSRVAADHVILSDGTRIGTYTVAWVAGVVASPLITATGLPTEKGRLKVGPDLQVPGFDGVFAGGDAAAVPDVTNPGTITPPTAQHATRQGKILARNVAASLGYGSAREYRHRDLGTVVDLGPGFAVANPLNIPLSGFLAKLVTRAYHLYAIPRNANRWAVALGYLTNVLFGRPLVSIGFAQPSWAQFSASEEFMTAPTATQPLDEQMYTDDLRFQEASADRASAPGDRARKAT</sequence>
<evidence type="ECO:0000256" key="4">
    <source>
        <dbReference type="ARBA" id="ARBA00023002"/>
    </source>
</evidence>
<protein>
    <submittedName>
        <fullName evidence="7">Dehydrogenase</fullName>
    </submittedName>
</protein>
<proteinExistence type="inferred from homology"/>
<dbReference type="KEGG" id="msb:LJ00_21945"/>
<dbReference type="STRING" id="246196.MSMEG_4433"/>
<keyword evidence="4" id="KW-0560">Oxidoreductase</keyword>
<dbReference type="Gene3D" id="3.50.50.100">
    <property type="match status" value="1"/>
</dbReference>
<evidence type="ECO:0000256" key="5">
    <source>
        <dbReference type="ARBA" id="ARBA00023027"/>
    </source>
</evidence>
<feature type="domain" description="FAD/NAD(P)-binding" evidence="6">
    <location>
        <begin position="5"/>
        <end position="329"/>
    </location>
</feature>
<dbReference type="OrthoDB" id="9781621at2"/>
<dbReference type="KEGG" id="msm:MSMEG_4433"/>
<organism evidence="7 8">
    <name type="scientific">Mycolicibacterium smegmatis (strain ATCC 700084 / mc(2)155)</name>
    <name type="common">Mycobacterium smegmatis</name>
    <dbReference type="NCBI Taxonomy" id="246196"/>
    <lineage>
        <taxon>Bacteria</taxon>
        <taxon>Bacillati</taxon>
        <taxon>Actinomycetota</taxon>
        <taxon>Actinomycetes</taxon>
        <taxon>Mycobacteriales</taxon>
        <taxon>Mycobacteriaceae</taxon>
        <taxon>Mycolicibacterium</taxon>
    </lineage>
</organism>
<keyword evidence="8" id="KW-1185">Reference proteome</keyword>
<evidence type="ECO:0000256" key="3">
    <source>
        <dbReference type="ARBA" id="ARBA00022827"/>
    </source>
</evidence>
<reference evidence="7 8" key="1">
    <citation type="submission" date="2006-10" db="EMBL/GenBank/DDBJ databases">
        <authorList>
            <person name="Fleischmann R.D."/>
            <person name="Dodson R.J."/>
            <person name="Haft D.H."/>
            <person name="Merkel J.S."/>
            <person name="Nelson W.C."/>
            <person name="Fraser C.M."/>
        </authorList>
    </citation>
    <scope>NUCLEOTIDE SEQUENCE [LARGE SCALE GENOMIC DNA]</scope>
    <source>
        <strain evidence="8">ATCC 700084 / mc(2)155</strain>
    </source>
</reference>
<dbReference type="Proteomes" id="UP000000757">
    <property type="component" value="Chromosome"/>
</dbReference>
<evidence type="ECO:0000256" key="1">
    <source>
        <dbReference type="ARBA" id="ARBA00005272"/>
    </source>
</evidence>
<dbReference type="eggNOG" id="COG1252">
    <property type="taxonomic scope" value="Bacteria"/>
</dbReference>
<evidence type="ECO:0000313" key="8">
    <source>
        <dbReference type="Proteomes" id="UP000000757"/>
    </source>
</evidence>
<dbReference type="SUPFAM" id="SSF51905">
    <property type="entry name" value="FAD/NAD(P)-binding domain"/>
    <property type="match status" value="1"/>
</dbReference>
<evidence type="ECO:0000313" key="7">
    <source>
        <dbReference type="EMBL" id="ABK75372.1"/>
    </source>
</evidence>
<comment type="similarity">
    <text evidence="1">Belongs to the NADH dehydrogenase family.</text>
</comment>
<gene>
    <name evidence="7" type="ordered locus">MSMEG_4433</name>
</gene>
<dbReference type="AlphaFoldDB" id="A0R0M0"/>
<name>A0R0M0_MYCS2</name>
<evidence type="ECO:0000256" key="2">
    <source>
        <dbReference type="ARBA" id="ARBA00022630"/>
    </source>
</evidence>
<dbReference type="PANTHER" id="PTHR43706">
    <property type="entry name" value="NADH DEHYDROGENASE"/>
    <property type="match status" value="1"/>
</dbReference>
<dbReference type="EMBL" id="CP000480">
    <property type="protein sequence ID" value="ABK75372.1"/>
    <property type="molecule type" value="Genomic_DNA"/>
</dbReference>
<keyword evidence="2" id="KW-0285">Flavoprotein</keyword>
<dbReference type="InterPro" id="IPR023753">
    <property type="entry name" value="FAD/NAD-binding_dom"/>
</dbReference>
<dbReference type="PANTHER" id="PTHR43706:SF45">
    <property type="entry name" value="NADH DEHYDROGENASE-LIKE PROTEIN RV1812C"/>
    <property type="match status" value="1"/>
</dbReference>